<dbReference type="SUPFAM" id="SSF47598">
    <property type="entry name" value="Ribbon-helix-helix"/>
    <property type="match status" value="1"/>
</dbReference>
<name>A0A2T5J2J8_9GAMM</name>
<keyword evidence="4" id="KW-0238">DNA-binding</keyword>
<accession>A0A2T5J2J8</accession>
<comment type="caution">
    <text evidence="7">The sequence shown here is derived from an EMBL/GenBank/DDBJ whole genome shotgun (WGS) entry which is preliminary data.</text>
</comment>
<keyword evidence="2" id="KW-1277">Toxin-antitoxin system</keyword>
<organism evidence="7 8">
    <name type="scientific">Agitococcus lubricus</name>
    <dbReference type="NCBI Taxonomy" id="1077255"/>
    <lineage>
        <taxon>Bacteria</taxon>
        <taxon>Pseudomonadati</taxon>
        <taxon>Pseudomonadota</taxon>
        <taxon>Gammaproteobacteria</taxon>
        <taxon>Moraxellales</taxon>
        <taxon>Moraxellaceae</taxon>
        <taxon>Agitococcus</taxon>
    </lineage>
</organism>
<dbReference type="Pfam" id="PF08681">
    <property type="entry name" value="TacA1"/>
    <property type="match status" value="1"/>
</dbReference>
<evidence type="ECO:0000313" key="8">
    <source>
        <dbReference type="Proteomes" id="UP000244223"/>
    </source>
</evidence>
<dbReference type="Proteomes" id="UP000244223">
    <property type="component" value="Unassembled WGS sequence"/>
</dbReference>
<dbReference type="InterPro" id="IPR014795">
    <property type="entry name" value="TacA_1-like"/>
</dbReference>
<dbReference type="PANTHER" id="PTHR35401">
    <property type="entry name" value="COPG FAMILY HELIX-TURN-HELIX PROTEIN-RELATED-RELATED"/>
    <property type="match status" value="1"/>
</dbReference>
<keyword evidence="8" id="KW-1185">Reference proteome</keyword>
<evidence type="ECO:0000256" key="1">
    <source>
        <dbReference type="ARBA" id="ARBA00022491"/>
    </source>
</evidence>
<protein>
    <submittedName>
        <fullName evidence="7">Uncharacterized protein (DUF1778 family)</fullName>
    </submittedName>
</protein>
<keyword evidence="3" id="KW-0805">Transcription regulation</keyword>
<keyword evidence="5" id="KW-0804">Transcription</keyword>
<sequence length="92" mass="10121">MQQARTEHPLSLRLPDVDLSLIDRAANIQGCSRTQFMRNAAIQAATQTILEQSLVVMSHEGFAAFQASIDAEPQISPAIAALRQHKAPWDKP</sequence>
<dbReference type="EMBL" id="QAON01000002">
    <property type="protein sequence ID" value="PTQ90745.1"/>
    <property type="molecule type" value="Genomic_DNA"/>
</dbReference>
<evidence type="ECO:0000313" key="7">
    <source>
        <dbReference type="EMBL" id="PTQ90745.1"/>
    </source>
</evidence>
<dbReference type="AlphaFoldDB" id="A0A2T5J2J8"/>
<dbReference type="RefSeq" id="WP_107864588.1">
    <property type="nucleotide sequence ID" value="NZ_QAON01000002.1"/>
</dbReference>
<dbReference type="OrthoDB" id="7359199at2"/>
<comment type="similarity">
    <text evidence="6">Belongs to the TacA antitoxin family.</text>
</comment>
<dbReference type="Gene3D" id="1.20.5.780">
    <property type="entry name" value="Single helix bin"/>
    <property type="match status" value="1"/>
</dbReference>
<evidence type="ECO:0000256" key="6">
    <source>
        <dbReference type="ARBA" id="ARBA00049988"/>
    </source>
</evidence>
<evidence type="ECO:0000256" key="3">
    <source>
        <dbReference type="ARBA" id="ARBA00023015"/>
    </source>
</evidence>
<dbReference type="PANTHER" id="PTHR35401:SF1">
    <property type="entry name" value="CYTOPLASMIC PROTEIN"/>
    <property type="match status" value="1"/>
</dbReference>
<evidence type="ECO:0000256" key="5">
    <source>
        <dbReference type="ARBA" id="ARBA00023163"/>
    </source>
</evidence>
<proteinExistence type="inferred from homology"/>
<evidence type="ECO:0000256" key="4">
    <source>
        <dbReference type="ARBA" id="ARBA00023125"/>
    </source>
</evidence>
<dbReference type="GO" id="GO:0006355">
    <property type="term" value="P:regulation of DNA-templated transcription"/>
    <property type="evidence" value="ECO:0007669"/>
    <property type="project" value="InterPro"/>
</dbReference>
<reference evidence="7 8" key="1">
    <citation type="submission" date="2018-04" db="EMBL/GenBank/DDBJ databases">
        <title>Genomic Encyclopedia of Archaeal and Bacterial Type Strains, Phase II (KMG-II): from individual species to whole genera.</title>
        <authorList>
            <person name="Goeker M."/>
        </authorList>
    </citation>
    <scope>NUCLEOTIDE SEQUENCE [LARGE SCALE GENOMIC DNA]</scope>
    <source>
        <strain evidence="7 8">DSM 5822</strain>
    </source>
</reference>
<dbReference type="InterPro" id="IPR010985">
    <property type="entry name" value="Ribbon_hlx_hlx"/>
</dbReference>
<dbReference type="GO" id="GO:0003677">
    <property type="term" value="F:DNA binding"/>
    <property type="evidence" value="ECO:0007669"/>
    <property type="project" value="UniProtKB-KW"/>
</dbReference>
<gene>
    <name evidence="7" type="ORF">C8N29_102145</name>
</gene>
<keyword evidence="1" id="KW-0678">Repressor</keyword>
<evidence type="ECO:0000256" key="2">
    <source>
        <dbReference type="ARBA" id="ARBA00022649"/>
    </source>
</evidence>